<feature type="region of interest" description="Disordered" evidence="4">
    <location>
        <begin position="68"/>
        <end position="87"/>
    </location>
</feature>
<organism evidence="5 6">
    <name type="scientific">Coniochaeta ligniaria NRRL 30616</name>
    <dbReference type="NCBI Taxonomy" id="1408157"/>
    <lineage>
        <taxon>Eukaryota</taxon>
        <taxon>Fungi</taxon>
        <taxon>Dikarya</taxon>
        <taxon>Ascomycota</taxon>
        <taxon>Pezizomycotina</taxon>
        <taxon>Sordariomycetes</taxon>
        <taxon>Sordariomycetidae</taxon>
        <taxon>Coniochaetales</taxon>
        <taxon>Coniochaetaceae</taxon>
        <taxon>Coniochaeta</taxon>
    </lineage>
</organism>
<feature type="compositionally biased region" description="Basic and acidic residues" evidence="4">
    <location>
        <begin position="17"/>
        <end position="29"/>
    </location>
</feature>
<feature type="repeat" description="ANK" evidence="3">
    <location>
        <begin position="196"/>
        <end position="228"/>
    </location>
</feature>
<keyword evidence="6" id="KW-1185">Reference proteome</keyword>
<dbReference type="STRING" id="1408157.A0A1J7ILL0"/>
<dbReference type="PANTHER" id="PTHR24134:SF9">
    <property type="entry name" value="ANKYRIN REPEAT AND SOCS BOX PROTEIN 8"/>
    <property type="match status" value="1"/>
</dbReference>
<feature type="region of interest" description="Disordered" evidence="4">
    <location>
        <begin position="1"/>
        <end position="54"/>
    </location>
</feature>
<dbReference type="Gene3D" id="1.25.40.20">
    <property type="entry name" value="Ankyrin repeat-containing domain"/>
    <property type="match status" value="3"/>
</dbReference>
<dbReference type="PANTHER" id="PTHR24134">
    <property type="entry name" value="ANKYRIN REPEAT-CONTAINING PROTEIN DDB_G0279043"/>
    <property type="match status" value="1"/>
</dbReference>
<dbReference type="InParanoid" id="A0A1J7ILL0"/>
<dbReference type="PROSITE" id="PS50088">
    <property type="entry name" value="ANK_REPEAT"/>
    <property type="match status" value="2"/>
</dbReference>
<dbReference type="Pfam" id="PF12796">
    <property type="entry name" value="Ank_2"/>
    <property type="match status" value="1"/>
</dbReference>
<evidence type="ECO:0000256" key="1">
    <source>
        <dbReference type="ARBA" id="ARBA00022737"/>
    </source>
</evidence>
<name>A0A1J7ILL0_9PEZI</name>
<dbReference type="InterPro" id="IPR002110">
    <property type="entry name" value="Ankyrin_rpt"/>
</dbReference>
<dbReference type="SUPFAM" id="SSF48403">
    <property type="entry name" value="Ankyrin repeat"/>
    <property type="match status" value="1"/>
</dbReference>
<evidence type="ECO:0000256" key="4">
    <source>
        <dbReference type="SAM" id="MobiDB-lite"/>
    </source>
</evidence>
<feature type="compositionally biased region" description="Polar residues" evidence="4">
    <location>
        <begin position="70"/>
        <end position="84"/>
    </location>
</feature>
<accession>A0A1J7ILL0</accession>
<proteinExistence type="predicted"/>
<gene>
    <name evidence="5" type="ORF">CONLIGDRAFT_646349</name>
</gene>
<sequence length="448" mass="48916">MTRFSIDKMRRLSRSQRSADSEERTERRPVNCTSNELPPSYDMAVGNSNQPLGQPGIISSDIPRMVSAPYRQTHSPPEYQSSSDLSRRQAVMQTISPTQYAGVVNSGDKSLTEALSRAALAGKAGVVRTLLEAGADIYDGTTSAVHDALRGAEPELALLLLDYPYERAYQGALSSAEETLTGEERVKFLLSVEDKDGCTPLHLAASAGAADVVKEMLELGALVDAADRLGRTPLHMAARYGRVDALDVLLEYGAVAELVHEKLWHGATPKAEKELGDCKFVRQSLTKALMKRQGQLAKDGEDVERGDLHPKEDIVGTDDGTKDTKDSNDDIWQRNEGVSLAGMNSSSQRRSLASSAGTAIFGASIVPVSIRRPGAMLSRHQRDPGPSSAGFCASWNHSGGRRTRRLPHATMHSPEYDSWRKMCQTLQDEHRRQKERNFASGFGYGGLY</sequence>
<dbReference type="AlphaFoldDB" id="A0A1J7ILL0"/>
<feature type="compositionally biased region" description="Basic and acidic residues" evidence="4">
    <location>
        <begin position="1"/>
        <end position="10"/>
    </location>
</feature>
<keyword evidence="2 3" id="KW-0040">ANK repeat</keyword>
<feature type="repeat" description="ANK" evidence="3">
    <location>
        <begin position="229"/>
        <end position="261"/>
    </location>
</feature>
<dbReference type="Proteomes" id="UP000182658">
    <property type="component" value="Unassembled WGS sequence"/>
</dbReference>
<dbReference type="InterPro" id="IPR036770">
    <property type="entry name" value="Ankyrin_rpt-contain_sf"/>
</dbReference>
<feature type="compositionally biased region" description="Basic and acidic residues" evidence="4">
    <location>
        <begin position="298"/>
        <end position="330"/>
    </location>
</feature>
<reference evidence="5 6" key="1">
    <citation type="submission" date="2016-10" db="EMBL/GenBank/DDBJ databases">
        <title>Draft genome sequence of Coniochaeta ligniaria NRRL30616, a lignocellulolytic fungus for bioabatement of inhibitors in plant biomass hydrolysates.</title>
        <authorList>
            <consortium name="DOE Joint Genome Institute"/>
            <person name="Jimenez D.J."/>
            <person name="Hector R.E."/>
            <person name="Riley R."/>
            <person name="Sun H."/>
            <person name="Grigoriev I.V."/>
            <person name="Van Elsas J.D."/>
            <person name="Nichols N.N."/>
        </authorList>
    </citation>
    <scope>NUCLEOTIDE SEQUENCE [LARGE SCALE GENOMIC DNA]</scope>
    <source>
        <strain evidence="5 6">NRRL 30616</strain>
    </source>
</reference>
<evidence type="ECO:0000313" key="6">
    <source>
        <dbReference type="Proteomes" id="UP000182658"/>
    </source>
</evidence>
<keyword evidence="1" id="KW-0677">Repeat</keyword>
<dbReference type="SMART" id="SM00248">
    <property type="entry name" value="ANK"/>
    <property type="match status" value="3"/>
</dbReference>
<protein>
    <submittedName>
        <fullName evidence="5">Ankyrin</fullName>
    </submittedName>
</protein>
<dbReference type="OrthoDB" id="20872at2759"/>
<evidence type="ECO:0000256" key="2">
    <source>
        <dbReference type="ARBA" id="ARBA00023043"/>
    </source>
</evidence>
<dbReference type="PROSITE" id="PS50297">
    <property type="entry name" value="ANK_REP_REGION"/>
    <property type="match status" value="2"/>
</dbReference>
<dbReference type="EMBL" id="KV875099">
    <property type="protein sequence ID" value="OIW28155.1"/>
    <property type="molecule type" value="Genomic_DNA"/>
</dbReference>
<feature type="region of interest" description="Disordered" evidence="4">
    <location>
        <begin position="296"/>
        <end position="330"/>
    </location>
</feature>
<evidence type="ECO:0000256" key="3">
    <source>
        <dbReference type="PROSITE-ProRule" id="PRU00023"/>
    </source>
</evidence>
<evidence type="ECO:0000313" key="5">
    <source>
        <dbReference type="EMBL" id="OIW28155.1"/>
    </source>
</evidence>